<dbReference type="Pfam" id="PF01545">
    <property type="entry name" value="Cation_efflux"/>
    <property type="match status" value="1"/>
</dbReference>
<keyword evidence="6" id="KW-0862">Zinc</keyword>
<dbReference type="InterPro" id="IPR058533">
    <property type="entry name" value="Cation_efflux_TM"/>
</dbReference>
<dbReference type="GO" id="GO:0008324">
    <property type="term" value="F:monoatomic cation transmembrane transporter activity"/>
    <property type="evidence" value="ECO:0007669"/>
    <property type="project" value="InterPro"/>
</dbReference>
<keyword evidence="10" id="KW-0968">Cytoplasmic vesicle</keyword>
<evidence type="ECO:0000256" key="11">
    <source>
        <dbReference type="SAM" id="Phobius"/>
    </source>
</evidence>
<feature type="transmembrane region" description="Helical" evidence="11">
    <location>
        <begin position="91"/>
        <end position="112"/>
    </location>
</feature>
<feature type="transmembrane region" description="Helical" evidence="11">
    <location>
        <begin position="124"/>
        <end position="142"/>
    </location>
</feature>
<evidence type="ECO:0000256" key="4">
    <source>
        <dbReference type="ARBA" id="ARBA00022692"/>
    </source>
</evidence>
<evidence type="ECO:0000259" key="12">
    <source>
        <dbReference type="Pfam" id="PF01545"/>
    </source>
</evidence>
<keyword evidence="9 11" id="KW-0472">Membrane</keyword>
<dbReference type="OrthoDB" id="9790544at2"/>
<evidence type="ECO:0000313" key="14">
    <source>
        <dbReference type="Proteomes" id="UP000290365"/>
    </source>
</evidence>
<dbReference type="SUPFAM" id="SSF161111">
    <property type="entry name" value="Cation efflux protein transmembrane domain-like"/>
    <property type="match status" value="1"/>
</dbReference>
<evidence type="ECO:0000256" key="6">
    <source>
        <dbReference type="ARBA" id="ARBA00022833"/>
    </source>
</evidence>
<dbReference type="GO" id="GO:0031410">
    <property type="term" value="C:cytoplasmic vesicle"/>
    <property type="evidence" value="ECO:0007669"/>
    <property type="project" value="UniProtKB-KW"/>
</dbReference>
<keyword evidence="4 11" id="KW-0812">Transmembrane</keyword>
<evidence type="ECO:0000256" key="2">
    <source>
        <dbReference type="ARBA" id="ARBA00004644"/>
    </source>
</evidence>
<keyword evidence="14" id="KW-1185">Reference proteome</keyword>
<evidence type="ECO:0000313" key="13">
    <source>
        <dbReference type="EMBL" id="QBD83616.1"/>
    </source>
</evidence>
<feature type="transmembrane region" description="Helical" evidence="11">
    <location>
        <begin position="51"/>
        <end position="70"/>
    </location>
</feature>
<dbReference type="Gene3D" id="1.20.1510.10">
    <property type="entry name" value="Cation efflux protein transmembrane domain"/>
    <property type="match status" value="1"/>
</dbReference>
<dbReference type="PANTHER" id="PTHR31937">
    <property type="entry name" value="TRANSMEMBRANE PROTEIN 163"/>
    <property type="match status" value="1"/>
</dbReference>
<dbReference type="InterPro" id="IPR026765">
    <property type="entry name" value="Tmem163"/>
</dbReference>
<feature type="domain" description="Cation efflux protein transmembrane" evidence="12">
    <location>
        <begin position="27"/>
        <end position="206"/>
    </location>
</feature>
<dbReference type="GO" id="GO:0016020">
    <property type="term" value="C:membrane"/>
    <property type="evidence" value="ECO:0007669"/>
    <property type="project" value="InterPro"/>
</dbReference>
<gene>
    <name evidence="13" type="ORF">EPA93_28320</name>
</gene>
<accession>A0A4P6K7L3</accession>
<comment type="similarity">
    <text evidence="3">Belongs to the TMEM163 family.</text>
</comment>
<keyword evidence="8" id="KW-0770">Synapse</keyword>
<comment type="subcellular location">
    <subcellularLocation>
        <location evidence="2">Cytoplasmic vesicle</location>
        <location evidence="2">Secretory vesicle</location>
        <location evidence="2">Synaptic vesicle membrane</location>
        <topology evidence="2">Multi-pass membrane protein</topology>
    </subcellularLocation>
    <subcellularLocation>
        <location evidence="1">Early endosome membrane</location>
    </subcellularLocation>
</comment>
<protein>
    <submittedName>
        <fullName evidence="13">Cation transporter</fullName>
    </submittedName>
</protein>
<reference evidence="13 14" key="1">
    <citation type="submission" date="2019-01" db="EMBL/GenBank/DDBJ databases">
        <title>Ktedonosporobacter rubrisoli SCAWS-G2.</title>
        <authorList>
            <person name="Huang Y."/>
            <person name="Yan B."/>
        </authorList>
    </citation>
    <scope>NUCLEOTIDE SEQUENCE [LARGE SCALE GENOMIC DNA]</scope>
    <source>
        <strain evidence="13 14">SCAWS-G2</strain>
    </source>
</reference>
<dbReference type="EMBL" id="CP035758">
    <property type="protein sequence ID" value="QBD83616.1"/>
    <property type="molecule type" value="Genomic_DNA"/>
</dbReference>
<dbReference type="Proteomes" id="UP000290365">
    <property type="component" value="Chromosome"/>
</dbReference>
<evidence type="ECO:0000256" key="9">
    <source>
        <dbReference type="ARBA" id="ARBA00023136"/>
    </source>
</evidence>
<evidence type="ECO:0000256" key="7">
    <source>
        <dbReference type="ARBA" id="ARBA00022989"/>
    </source>
</evidence>
<organism evidence="13 14">
    <name type="scientific">Ktedonosporobacter rubrisoli</name>
    <dbReference type="NCBI Taxonomy" id="2509675"/>
    <lineage>
        <taxon>Bacteria</taxon>
        <taxon>Bacillati</taxon>
        <taxon>Chloroflexota</taxon>
        <taxon>Ktedonobacteria</taxon>
        <taxon>Ktedonobacterales</taxon>
        <taxon>Ktedonosporobacteraceae</taxon>
        <taxon>Ktedonosporobacter</taxon>
    </lineage>
</organism>
<proteinExistence type="inferred from homology"/>
<evidence type="ECO:0000256" key="1">
    <source>
        <dbReference type="ARBA" id="ARBA00004146"/>
    </source>
</evidence>
<keyword evidence="5" id="KW-0967">Endosome</keyword>
<dbReference type="KEGG" id="kbs:EPA93_28320"/>
<feature type="transmembrane region" description="Helical" evidence="11">
    <location>
        <begin position="154"/>
        <end position="178"/>
    </location>
</feature>
<evidence type="ECO:0000256" key="3">
    <source>
        <dbReference type="ARBA" id="ARBA00008731"/>
    </source>
</evidence>
<sequence>MAKTSSLTSPGPRRPGQVRLGIGIEVIAIVWMLIEATVALTTGFATRSVSLEGFGIDSIIELIAGGMLLWRLLVEQQGGSVERVEYAERRAAWVTALSLFALALYIVGDSILSVLSRTRPASSWWGVGLAIAAAVIMPLLFIGKRRVAKRIGSAALKADAACSLTCAYMSVALLLGLLLNRLFGWWWADSLAALALVYFVVQEGREAWHEARTGEACSCCADEDED</sequence>
<feature type="transmembrane region" description="Helical" evidence="11">
    <location>
        <begin position="20"/>
        <end position="45"/>
    </location>
</feature>
<evidence type="ECO:0000256" key="8">
    <source>
        <dbReference type="ARBA" id="ARBA00023018"/>
    </source>
</evidence>
<dbReference type="AlphaFoldDB" id="A0A4P6K7L3"/>
<evidence type="ECO:0000256" key="10">
    <source>
        <dbReference type="ARBA" id="ARBA00023329"/>
    </source>
</evidence>
<evidence type="ECO:0000256" key="5">
    <source>
        <dbReference type="ARBA" id="ARBA00022753"/>
    </source>
</evidence>
<keyword evidence="7 11" id="KW-1133">Transmembrane helix</keyword>
<dbReference type="PANTHER" id="PTHR31937:SF2">
    <property type="entry name" value="TRANSMEMBRANE PROTEIN 163"/>
    <property type="match status" value="1"/>
</dbReference>
<dbReference type="InterPro" id="IPR027469">
    <property type="entry name" value="Cation_efflux_TMD_sf"/>
</dbReference>
<name>A0A4P6K7L3_KTERU</name>